<dbReference type="InterPro" id="IPR026881">
    <property type="entry name" value="WYL_dom"/>
</dbReference>
<comment type="caution">
    <text evidence="3">The sequence shown here is derived from an EMBL/GenBank/DDBJ whole genome shotgun (WGS) entry which is preliminary data.</text>
</comment>
<keyword evidence="4" id="KW-1185">Reference proteome</keyword>
<dbReference type="InterPro" id="IPR051534">
    <property type="entry name" value="CBASS_pafABC_assoc_protein"/>
</dbReference>
<dbReference type="EMBL" id="RKHK01000001">
    <property type="protein sequence ID" value="ROR73005.1"/>
    <property type="molecule type" value="Genomic_DNA"/>
</dbReference>
<feature type="domain" description="Helix-turn-helix type 11" evidence="1">
    <location>
        <begin position="9"/>
        <end position="55"/>
    </location>
</feature>
<gene>
    <name evidence="3" type="ORF">EDD31_1370</name>
</gene>
<dbReference type="RefSeq" id="WP_123303488.1">
    <property type="nucleotide sequence ID" value="NZ_RKHK01000001.1"/>
</dbReference>
<dbReference type="SUPFAM" id="SSF46785">
    <property type="entry name" value="Winged helix' DNA-binding domain"/>
    <property type="match status" value="1"/>
</dbReference>
<feature type="domain" description="WYL" evidence="2">
    <location>
        <begin position="136"/>
        <end position="202"/>
    </location>
</feature>
<dbReference type="PROSITE" id="PS52050">
    <property type="entry name" value="WYL"/>
    <property type="match status" value="1"/>
</dbReference>
<dbReference type="OrthoDB" id="3171994at2"/>
<evidence type="ECO:0000313" key="3">
    <source>
        <dbReference type="EMBL" id="ROR73005.1"/>
    </source>
</evidence>
<proteinExistence type="predicted"/>
<keyword evidence="3" id="KW-0238">DNA-binding</keyword>
<dbReference type="Pfam" id="PF08279">
    <property type="entry name" value="HTH_11"/>
    <property type="match status" value="1"/>
</dbReference>
<sequence>MRTTRLLAVMLELSRSNSTVTELATRHGVSTRTIQRDVAALHEMGVPVWTRTGPGGGVGLVHGWRSPLAGMTGAELQALVIGEAASRGLGLQEDFVTARLKMLSASSAQSRAVDAAHERVLIDNERWFAEPGHPAALPAVARAVWSGRRVAASYLRPGQDGPAQRLLDPLGLVLKTDVWYLVAAHRRRVRTYRLSRLTDARVLEDVARRPPGFSLREYWEQASRDFEASIYTLPVRLRIPSGSVAMLRSAVPGPHTVAALGACRSVAGDRIELELLMESMEIATAQLLAVPGVEVREPAELRNELYRRGLELTALNHPGPHRGE</sequence>
<dbReference type="AlphaFoldDB" id="A0A3N2BCQ2"/>
<dbReference type="PANTHER" id="PTHR34580:SF1">
    <property type="entry name" value="PROTEIN PAFC"/>
    <property type="match status" value="1"/>
</dbReference>
<dbReference type="GO" id="GO:0003677">
    <property type="term" value="F:DNA binding"/>
    <property type="evidence" value="ECO:0007669"/>
    <property type="project" value="UniProtKB-KW"/>
</dbReference>
<reference evidence="3 4" key="1">
    <citation type="submission" date="2018-11" db="EMBL/GenBank/DDBJ databases">
        <title>Sequencing the genomes of 1000 actinobacteria strains.</title>
        <authorList>
            <person name="Klenk H.-P."/>
        </authorList>
    </citation>
    <scope>NUCLEOTIDE SEQUENCE [LARGE SCALE GENOMIC DNA]</scope>
    <source>
        <strain evidence="3 4">DSM 11294</strain>
    </source>
</reference>
<dbReference type="PANTHER" id="PTHR34580">
    <property type="match status" value="1"/>
</dbReference>
<protein>
    <submittedName>
        <fullName evidence="3">Putative DNA-binding transcriptional regulator YafY</fullName>
    </submittedName>
</protein>
<name>A0A3N2BCQ2_9MICO</name>
<dbReference type="Pfam" id="PF13280">
    <property type="entry name" value="WYL"/>
    <property type="match status" value="1"/>
</dbReference>
<evidence type="ECO:0000259" key="1">
    <source>
        <dbReference type="Pfam" id="PF08279"/>
    </source>
</evidence>
<evidence type="ECO:0000313" key="4">
    <source>
        <dbReference type="Proteomes" id="UP000280668"/>
    </source>
</evidence>
<accession>A0A3N2BCQ2</accession>
<dbReference type="InterPro" id="IPR036390">
    <property type="entry name" value="WH_DNA-bd_sf"/>
</dbReference>
<organism evidence="3 4">
    <name type="scientific">Bogoriella caseilytica</name>
    <dbReference type="NCBI Taxonomy" id="56055"/>
    <lineage>
        <taxon>Bacteria</taxon>
        <taxon>Bacillati</taxon>
        <taxon>Actinomycetota</taxon>
        <taxon>Actinomycetes</taxon>
        <taxon>Micrococcales</taxon>
        <taxon>Bogoriellaceae</taxon>
        <taxon>Bogoriella</taxon>
    </lineage>
</organism>
<evidence type="ECO:0000259" key="2">
    <source>
        <dbReference type="Pfam" id="PF13280"/>
    </source>
</evidence>
<dbReference type="Gene3D" id="1.10.10.10">
    <property type="entry name" value="Winged helix-like DNA-binding domain superfamily/Winged helix DNA-binding domain"/>
    <property type="match status" value="1"/>
</dbReference>
<dbReference type="InterPro" id="IPR036388">
    <property type="entry name" value="WH-like_DNA-bd_sf"/>
</dbReference>
<dbReference type="InterPro" id="IPR013196">
    <property type="entry name" value="HTH_11"/>
</dbReference>
<dbReference type="Proteomes" id="UP000280668">
    <property type="component" value="Unassembled WGS sequence"/>
</dbReference>